<feature type="repeat" description="PPR" evidence="3">
    <location>
        <begin position="197"/>
        <end position="231"/>
    </location>
</feature>
<accession>A0A103XIC2</accession>
<keyword evidence="2" id="KW-0677">Repeat</keyword>
<feature type="repeat" description="PPR" evidence="3">
    <location>
        <begin position="127"/>
        <end position="161"/>
    </location>
</feature>
<dbReference type="NCBIfam" id="TIGR00756">
    <property type="entry name" value="PPR"/>
    <property type="match status" value="6"/>
</dbReference>
<proteinExistence type="inferred from homology"/>
<dbReference type="InterPro" id="IPR002885">
    <property type="entry name" value="PPR_rpt"/>
</dbReference>
<feature type="repeat" description="PPR" evidence="3">
    <location>
        <begin position="162"/>
        <end position="196"/>
    </location>
</feature>
<feature type="repeat" description="PPR" evidence="3">
    <location>
        <begin position="37"/>
        <end position="71"/>
    </location>
</feature>
<feature type="repeat" description="PPR" evidence="3">
    <location>
        <begin position="72"/>
        <end position="107"/>
    </location>
</feature>
<dbReference type="InterPro" id="IPR011990">
    <property type="entry name" value="TPR-like_helical_dom_sf"/>
</dbReference>
<comment type="caution">
    <text evidence="4">The sequence shown here is derived from an EMBL/GenBank/DDBJ whole genome shotgun (WGS) entry which is preliminary data.</text>
</comment>
<dbReference type="OMA" id="WKERENV"/>
<dbReference type="Pfam" id="PF13041">
    <property type="entry name" value="PPR_2"/>
    <property type="match status" value="1"/>
</dbReference>
<dbReference type="AlphaFoldDB" id="A0A103XIC2"/>
<evidence type="ECO:0000313" key="4">
    <source>
        <dbReference type="EMBL" id="KVH91263.1"/>
    </source>
</evidence>
<evidence type="ECO:0000256" key="3">
    <source>
        <dbReference type="PROSITE-ProRule" id="PRU00708"/>
    </source>
</evidence>
<comment type="similarity">
    <text evidence="1">Belongs to the PPR family. P subfamily.</text>
</comment>
<dbReference type="Gramene" id="KVH91263">
    <property type="protein sequence ID" value="KVH91263"/>
    <property type="gene ID" value="Ccrd_006716"/>
</dbReference>
<dbReference type="GO" id="GO:0003729">
    <property type="term" value="F:mRNA binding"/>
    <property type="evidence" value="ECO:0007669"/>
    <property type="project" value="TreeGrafter"/>
</dbReference>
<dbReference type="EMBL" id="LEKV01005064">
    <property type="protein sequence ID" value="KVH91263.1"/>
    <property type="molecule type" value="Genomic_DNA"/>
</dbReference>
<dbReference type="PANTHER" id="PTHR47938:SF35">
    <property type="entry name" value="PENTATRICOPEPTIDE REPEAT-CONTAINING PROTEIN 4, MITOCHONDRIAL-RELATED"/>
    <property type="match status" value="1"/>
</dbReference>
<gene>
    <name evidence="4" type="ORF">Ccrd_006716</name>
</gene>
<feature type="repeat" description="PPR" evidence="3">
    <location>
        <begin position="232"/>
        <end position="266"/>
    </location>
</feature>
<dbReference type="PANTHER" id="PTHR47938">
    <property type="entry name" value="RESPIRATORY COMPLEX I CHAPERONE (CIA84), PUTATIVE (AFU_ORTHOLOGUE AFUA_2G06020)-RELATED"/>
    <property type="match status" value="1"/>
</dbReference>
<reference evidence="4 5" key="1">
    <citation type="journal article" date="2016" name="Sci. Rep.">
        <title>The genome sequence of the outbreeding globe artichoke constructed de novo incorporating a phase-aware low-pass sequencing strategy of F1 progeny.</title>
        <authorList>
            <person name="Scaglione D."/>
            <person name="Reyes-Chin-Wo S."/>
            <person name="Acquadro A."/>
            <person name="Froenicke L."/>
            <person name="Portis E."/>
            <person name="Beitel C."/>
            <person name="Tirone M."/>
            <person name="Mauro R."/>
            <person name="Lo Monaco A."/>
            <person name="Mauromicale G."/>
            <person name="Faccioli P."/>
            <person name="Cattivelli L."/>
            <person name="Rieseberg L."/>
            <person name="Michelmore R."/>
            <person name="Lanteri S."/>
        </authorList>
    </citation>
    <scope>NUCLEOTIDE SEQUENCE [LARGE SCALE GENOMIC DNA]</scope>
    <source>
        <strain evidence="4">2C</strain>
    </source>
</reference>
<keyword evidence="5" id="KW-1185">Reference proteome</keyword>
<dbReference type="Pfam" id="PF01535">
    <property type="entry name" value="PPR"/>
    <property type="match status" value="1"/>
</dbReference>
<evidence type="ECO:0000256" key="2">
    <source>
        <dbReference type="ARBA" id="ARBA00022737"/>
    </source>
</evidence>
<organism evidence="4 5">
    <name type="scientific">Cynara cardunculus var. scolymus</name>
    <name type="common">Globe artichoke</name>
    <name type="synonym">Cynara scolymus</name>
    <dbReference type="NCBI Taxonomy" id="59895"/>
    <lineage>
        <taxon>Eukaryota</taxon>
        <taxon>Viridiplantae</taxon>
        <taxon>Streptophyta</taxon>
        <taxon>Embryophyta</taxon>
        <taxon>Tracheophyta</taxon>
        <taxon>Spermatophyta</taxon>
        <taxon>Magnoliopsida</taxon>
        <taxon>eudicotyledons</taxon>
        <taxon>Gunneridae</taxon>
        <taxon>Pentapetalae</taxon>
        <taxon>asterids</taxon>
        <taxon>campanulids</taxon>
        <taxon>Asterales</taxon>
        <taxon>Asteraceae</taxon>
        <taxon>Carduoideae</taxon>
        <taxon>Cardueae</taxon>
        <taxon>Carduinae</taxon>
        <taxon>Cynara</taxon>
    </lineage>
</organism>
<dbReference type="Gene3D" id="1.25.40.10">
    <property type="entry name" value="Tetratricopeptide repeat domain"/>
    <property type="match status" value="2"/>
</dbReference>
<dbReference type="Pfam" id="PF12854">
    <property type="entry name" value="PPR_1"/>
    <property type="match status" value="3"/>
</dbReference>
<evidence type="ECO:0000256" key="1">
    <source>
        <dbReference type="ARBA" id="ARBA00007626"/>
    </source>
</evidence>
<evidence type="ECO:0000313" key="5">
    <source>
        <dbReference type="Proteomes" id="UP000243975"/>
    </source>
</evidence>
<dbReference type="PROSITE" id="PS51375">
    <property type="entry name" value="PPR"/>
    <property type="match status" value="6"/>
</dbReference>
<name>A0A103XIC2_CYNCS</name>
<dbReference type="Proteomes" id="UP000243975">
    <property type="component" value="Unassembled WGS sequence"/>
</dbReference>
<protein>
    <submittedName>
        <fullName evidence="4">Pentatricopeptide repeat-containing protein</fullName>
    </submittedName>
</protein>
<sequence>MAAIHAPVNVYITVIVIKCCQMSCTSEAFAIVAYGFKHVMYNTMIKGLCKFGNNDTPIALLRLMNERGCKHDVMTHNTVIDSLCKEKMVDDALKLFNEMILHKGILPCKNAHELFNDMQVHNQIPPDACTYKIVLEGLCNNHQVDEALYLFCLMGENKLDLDIVVYNILIDGASKCGKPDIAKALFCDLSVQGLHCNVWTYNVMVNGFCREGLVREAKELFLKMEERGCPPDCVTYNVLLQGLLKNGQHDTIEMLLEKMDEQSFMVDASTLSVLLDHISSRSLNVSVLKLIGKLVLNEGKEAPCIKSI</sequence>